<accession>A0A1Y1RZ51</accession>
<protein>
    <recommendedName>
        <fullName evidence="1">Serine acetyltransferase</fullName>
    </recommendedName>
</protein>
<gene>
    <name evidence="6" type="ORF">B4O97_09065</name>
</gene>
<comment type="caution">
    <text evidence="6">The sequence shown here is derived from an EMBL/GenBank/DDBJ whole genome shotgun (WGS) entry which is preliminary data.</text>
</comment>
<dbReference type="InterPro" id="IPR053376">
    <property type="entry name" value="Serine_acetyltransferase"/>
</dbReference>
<dbReference type="InterPro" id="IPR045304">
    <property type="entry name" value="LbH_SAT"/>
</dbReference>
<dbReference type="GO" id="GO:0009001">
    <property type="term" value="F:serine O-acetyltransferase activity"/>
    <property type="evidence" value="ECO:0007669"/>
    <property type="project" value="InterPro"/>
</dbReference>
<dbReference type="CDD" id="cd03354">
    <property type="entry name" value="LbH_SAT"/>
    <property type="match status" value="1"/>
</dbReference>
<dbReference type="InterPro" id="IPR042122">
    <property type="entry name" value="Ser_AcTrfase_N_sf"/>
</dbReference>
<dbReference type="GO" id="GO:0005737">
    <property type="term" value="C:cytoplasm"/>
    <property type="evidence" value="ECO:0007669"/>
    <property type="project" value="InterPro"/>
</dbReference>
<evidence type="ECO:0000256" key="2">
    <source>
        <dbReference type="ARBA" id="ARBA00022605"/>
    </source>
</evidence>
<dbReference type="InterPro" id="IPR010493">
    <property type="entry name" value="Ser_AcTrfase_N"/>
</dbReference>
<dbReference type="AlphaFoldDB" id="A0A1Y1RZ51"/>
<feature type="domain" description="Serine acetyltransferase N-terminal" evidence="5">
    <location>
        <begin position="70"/>
        <end position="148"/>
    </location>
</feature>
<dbReference type="SUPFAM" id="SSF51161">
    <property type="entry name" value="Trimeric LpxA-like enzymes"/>
    <property type="match status" value="1"/>
</dbReference>
<evidence type="ECO:0000256" key="3">
    <source>
        <dbReference type="ARBA" id="ARBA00022679"/>
    </source>
</evidence>
<dbReference type="NCBIfam" id="NF041874">
    <property type="entry name" value="EPS_EpsC"/>
    <property type="match status" value="1"/>
</dbReference>
<sequence length="293" mass="32575">MDKLRKWLDTSLPDVVSQIEKSINSEYHLEDDDSLSITARDEIYRILDTLHSVLFPGRYGVRCPATGEDLHFFLHTSLLEAAALLKQHLNRIFSRETKDEDQREERVTRVISTLFQDLPSIRGQLIDDIRSAYDGDPAAASFDEIVLSYPFIEAIATHRVAHCLYRQKVPIIPRIMSERAHSKTGIDIHPGARIEPGFFIDHGTGVVIGETCTIGRNVKIYQGVTLGALSPFDKDGTPKRGLKRHPDIEDDVIIYANATILGGKTVIGKGSVIGGNTWIVSSVAPGSVIYNKE</sequence>
<dbReference type="STRING" id="1963862.B4O97_09065"/>
<keyword evidence="7" id="KW-1185">Reference proteome</keyword>
<keyword evidence="3" id="KW-0808">Transferase</keyword>
<keyword evidence="2" id="KW-0028">Amino-acid biosynthesis</keyword>
<keyword evidence="4" id="KW-0012">Acyltransferase</keyword>
<dbReference type="GO" id="GO:0006535">
    <property type="term" value="P:cysteine biosynthetic process from serine"/>
    <property type="evidence" value="ECO:0007669"/>
    <property type="project" value="InterPro"/>
</dbReference>
<evidence type="ECO:0000256" key="1">
    <source>
        <dbReference type="ARBA" id="ARBA00018522"/>
    </source>
</evidence>
<name>A0A1Y1RZ51_9SPIO</name>
<reference evidence="6 7" key="1">
    <citation type="submission" date="2017-03" db="EMBL/GenBank/DDBJ databases">
        <title>Draft Genome sequence of Marispirochaeta sp. strain JC444.</title>
        <authorList>
            <person name="Shivani Y."/>
            <person name="Subhash Y."/>
            <person name="Sasikala C."/>
            <person name="Ramana C."/>
        </authorList>
    </citation>
    <scope>NUCLEOTIDE SEQUENCE [LARGE SCALE GENOMIC DNA]</scope>
    <source>
        <strain evidence="6 7">JC444</strain>
    </source>
</reference>
<dbReference type="OrthoDB" id="9801456at2"/>
<evidence type="ECO:0000313" key="6">
    <source>
        <dbReference type="EMBL" id="ORC35315.1"/>
    </source>
</evidence>
<dbReference type="RefSeq" id="WP_083050215.1">
    <property type="nucleotide sequence ID" value="NZ_MWQY01000009.1"/>
</dbReference>
<organism evidence="6 7">
    <name type="scientific">Marispirochaeta aestuarii</name>
    <dbReference type="NCBI Taxonomy" id="1963862"/>
    <lineage>
        <taxon>Bacteria</taxon>
        <taxon>Pseudomonadati</taxon>
        <taxon>Spirochaetota</taxon>
        <taxon>Spirochaetia</taxon>
        <taxon>Spirochaetales</taxon>
        <taxon>Spirochaetaceae</taxon>
        <taxon>Marispirochaeta</taxon>
    </lineage>
</organism>
<dbReference type="Pfam" id="PF06426">
    <property type="entry name" value="SATase_N"/>
    <property type="match status" value="1"/>
</dbReference>
<dbReference type="Proteomes" id="UP000192343">
    <property type="component" value="Unassembled WGS sequence"/>
</dbReference>
<dbReference type="InterPro" id="IPR011004">
    <property type="entry name" value="Trimer_LpxA-like_sf"/>
</dbReference>
<dbReference type="PANTHER" id="PTHR42811">
    <property type="entry name" value="SERINE ACETYLTRANSFERASE"/>
    <property type="match status" value="1"/>
</dbReference>
<evidence type="ECO:0000256" key="4">
    <source>
        <dbReference type="ARBA" id="ARBA00023315"/>
    </source>
</evidence>
<dbReference type="UniPathway" id="UPA00136">
    <property type="reaction ID" value="UER00199"/>
</dbReference>
<evidence type="ECO:0000259" key="5">
    <source>
        <dbReference type="Pfam" id="PF06426"/>
    </source>
</evidence>
<dbReference type="Gene3D" id="1.10.3130.10">
    <property type="entry name" value="serine acetyltransferase, domain 1"/>
    <property type="match status" value="1"/>
</dbReference>
<dbReference type="Gene3D" id="2.160.10.10">
    <property type="entry name" value="Hexapeptide repeat proteins"/>
    <property type="match status" value="1"/>
</dbReference>
<dbReference type="EMBL" id="MWQY01000009">
    <property type="protein sequence ID" value="ORC35315.1"/>
    <property type="molecule type" value="Genomic_DNA"/>
</dbReference>
<proteinExistence type="predicted"/>
<evidence type="ECO:0000313" key="7">
    <source>
        <dbReference type="Proteomes" id="UP000192343"/>
    </source>
</evidence>